<dbReference type="Gene3D" id="3.40.50.170">
    <property type="entry name" value="Formyl transferase, N-terminal domain"/>
    <property type="match status" value="1"/>
</dbReference>
<dbReference type="Pfam" id="PF00551">
    <property type="entry name" value="Formyl_trans_N"/>
    <property type="match status" value="1"/>
</dbReference>
<dbReference type="AlphaFoldDB" id="A0A2S8GIE8"/>
<keyword evidence="4" id="KW-0658">Purine biosynthesis</keyword>
<protein>
    <recommendedName>
        <fullName evidence="2">phosphoribosylglycinamide formyltransferase 1</fullName>
        <ecNumber evidence="2">2.1.2.2</ecNumber>
    </recommendedName>
</protein>
<dbReference type="GO" id="GO:0004644">
    <property type="term" value="F:phosphoribosylglycinamide formyltransferase activity"/>
    <property type="evidence" value="ECO:0007669"/>
    <property type="project" value="UniProtKB-EC"/>
</dbReference>
<dbReference type="OrthoDB" id="9802815at2"/>
<dbReference type="CDD" id="cd08653">
    <property type="entry name" value="FMT_core_like_3"/>
    <property type="match status" value="1"/>
</dbReference>
<accession>A0A2S8GIE8</accession>
<dbReference type="PANTHER" id="PTHR43369:SF2">
    <property type="entry name" value="PHOSPHORIBOSYLGLYCINAMIDE FORMYLTRANSFERASE"/>
    <property type="match status" value="1"/>
</dbReference>
<reference evidence="6 7" key="1">
    <citation type="submission" date="2018-02" db="EMBL/GenBank/DDBJ databases">
        <title>Comparative genomes isolates from brazilian mangrove.</title>
        <authorList>
            <person name="Araujo J.E."/>
            <person name="Taketani R.G."/>
            <person name="Silva M.C.P."/>
            <person name="Loureco M.V."/>
            <person name="Andreote F.D."/>
        </authorList>
    </citation>
    <scope>NUCLEOTIDE SEQUENCE [LARGE SCALE GENOMIC DNA]</scope>
    <source>
        <strain evidence="6 7">Nap-Phe MGV</strain>
    </source>
</reference>
<dbReference type="InterPro" id="IPR002376">
    <property type="entry name" value="Formyl_transf_N"/>
</dbReference>
<dbReference type="InterPro" id="IPR036477">
    <property type="entry name" value="Formyl_transf_N_sf"/>
</dbReference>
<dbReference type="EMBL" id="PUHZ01000020">
    <property type="protein sequence ID" value="PQO44222.1"/>
    <property type="molecule type" value="Genomic_DNA"/>
</dbReference>
<evidence type="ECO:0000259" key="5">
    <source>
        <dbReference type="Pfam" id="PF00551"/>
    </source>
</evidence>
<feature type="domain" description="Formyl transferase N-terminal" evidence="5">
    <location>
        <begin position="103"/>
        <end position="212"/>
    </location>
</feature>
<dbReference type="RefSeq" id="WP_105337191.1">
    <property type="nucleotide sequence ID" value="NZ_PUHZ01000020.1"/>
</dbReference>
<comment type="caution">
    <text evidence="6">The sequence shown here is derived from an EMBL/GenBank/DDBJ whole genome shotgun (WGS) entry which is preliminary data.</text>
</comment>
<dbReference type="EC" id="2.1.2.2" evidence="2"/>
<dbReference type="Proteomes" id="UP000237819">
    <property type="component" value="Unassembled WGS sequence"/>
</dbReference>
<evidence type="ECO:0000256" key="2">
    <source>
        <dbReference type="ARBA" id="ARBA00012254"/>
    </source>
</evidence>
<comment type="pathway">
    <text evidence="1">Purine metabolism; IMP biosynthesis via de novo pathway; N(2)-formyl-N(1)-(5-phospho-D-ribosyl)glycinamide from N(1)-(5-phospho-D-ribosyl)glycinamide (10-formyl THF route): step 1/1.</text>
</comment>
<evidence type="ECO:0000256" key="1">
    <source>
        <dbReference type="ARBA" id="ARBA00005054"/>
    </source>
</evidence>
<dbReference type="GO" id="GO:0005829">
    <property type="term" value="C:cytosol"/>
    <property type="evidence" value="ECO:0007669"/>
    <property type="project" value="TreeGrafter"/>
</dbReference>
<dbReference type="GO" id="GO:0006189">
    <property type="term" value="P:'de novo' IMP biosynthetic process"/>
    <property type="evidence" value="ECO:0007669"/>
    <property type="project" value="TreeGrafter"/>
</dbReference>
<name>A0A2S8GIE8_9BACT</name>
<organism evidence="6 7">
    <name type="scientific">Blastopirellula marina</name>
    <dbReference type="NCBI Taxonomy" id="124"/>
    <lineage>
        <taxon>Bacteria</taxon>
        <taxon>Pseudomonadati</taxon>
        <taxon>Planctomycetota</taxon>
        <taxon>Planctomycetia</taxon>
        <taxon>Pirellulales</taxon>
        <taxon>Pirellulaceae</taxon>
        <taxon>Blastopirellula</taxon>
    </lineage>
</organism>
<evidence type="ECO:0000313" key="6">
    <source>
        <dbReference type="EMBL" id="PQO44222.1"/>
    </source>
</evidence>
<keyword evidence="3" id="KW-0808">Transferase</keyword>
<dbReference type="PANTHER" id="PTHR43369">
    <property type="entry name" value="PHOSPHORIBOSYLGLYCINAMIDE FORMYLTRANSFERASE"/>
    <property type="match status" value="1"/>
</dbReference>
<gene>
    <name evidence="6" type="ORF">C5Y93_19855</name>
</gene>
<sequence length="278" mass="31349">MNVVAISTLTPQHRYVLAKLHEVYPLAHLIQPVWLPQANTWNQYAKALRSPFAVISRRLHSRYDNWRGARHFANVARILGPASQDNLPGLEPTCLPIAGFNCAENAALLRELRPDVIVTSGCPILKPELFGLARLATINVHWGIAPAYRGENTLFWPMYYGDVENVGVTIHRIDAGIDTGPILAHGFAEMTAEDDEDALTVKAAQVAARLLPGILQRIEETEQVEGFRASEKGKLYLGRHRSWRHDLIHWWRRKSRERNKTLAPARDAIYIDKPASSF</sequence>
<dbReference type="SUPFAM" id="SSF53328">
    <property type="entry name" value="Formyltransferase"/>
    <property type="match status" value="1"/>
</dbReference>
<evidence type="ECO:0000313" key="7">
    <source>
        <dbReference type="Proteomes" id="UP000237819"/>
    </source>
</evidence>
<proteinExistence type="predicted"/>
<evidence type="ECO:0000256" key="3">
    <source>
        <dbReference type="ARBA" id="ARBA00022679"/>
    </source>
</evidence>
<evidence type="ECO:0000256" key="4">
    <source>
        <dbReference type="ARBA" id="ARBA00022755"/>
    </source>
</evidence>